<comment type="caution">
    <text evidence="2">The sequence shown here is derived from an EMBL/GenBank/DDBJ whole genome shotgun (WGS) entry which is preliminary data.</text>
</comment>
<evidence type="ECO:0000313" key="3">
    <source>
        <dbReference type="Proteomes" id="UP000823617"/>
    </source>
</evidence>
<evidence type="ECO:0000256" key="1">
    <source>
        <dbReference type="SAM" id="SignalP"/>
    </source>
</evidence>
<keyword evidence="1" id="KW-0732">Signal</keyword>
<dbReference type="InterPro" id="IPR011467">
    <property type="entry name" value="DUF1573"/>
</dbReference>
<proteinExistence type="predicted"/>
<sequence length="364" mass="39852">MNIFHRIFSVCLIALLTAAFPTMLKGQEKIGGTVEFDRLVYDFGDVLLSDGPLKCEFKMKNIGTKPVVIYSINTSCGCTDVKWSREPVMPGKTASISAVYTNDEGPYPFDKTLTAHISGLSRPVILRLRGVSRQKEEPIEVRFPVHSGKLGLKDTEMKCGNLQMGGSKSEEAQIANIGSSPMKISFTDISEGLTIEASPNPVPAKSVATLKFKVTAVDGIWGKNYYYATPVIDGVKSSVRLKIFAFTKENFDNLTKEQRNNGPKPIFRNSTYSFGKIKAGTPITANWEFTNMGAEPFKVYKVDIDAEKATNTPVPEVKANGKGSFSVNLDTTGMPEGEALVIVTLTTNSPIRPIVNLFITGWIE</sequence>
<dbReference type="PANTHER" id="PTHR37833">
    <property type="entry name" value="LIPOPROTEIN-RELATED"/>
    <property type="match status" value="1"/>
</dbReference>
<gene>
    <name evidence="2" type="ORF">IAC08_08110</name>
</gene>
<feature type="signal peptide" evidence="1">
    <location>
        <begin position="1"/>
        <end position="24"/>
    </location>
</feature>
<dbReference type="Pfam" id="PF07610">
    <property type="entry name" value="DUF1573"/>
    <property type="match status" value="1"/>
</dbReference>
<organism evidence="2 3">
    <name type="scientific">Candidatus Cryptobacteroides intestinigallinarum</name>
    <dbReference type="NCBI Taxonomy" id="2840767"/>
    <lineage>
        <taxon>Bacteria</taxon>
        <taxon>Pseudomonadati</taxon>
        <taxon>Bacteroidota</taxon>
        <taxon>Bacteroidia</taxon>
        <taxon>Bacteroidales</taxon>
        <taxon>Candidatus Cryptobacteroides</taxon>
    </lineage>
</organism>
<feature type="chain" id="PRO_5038680345" evidence="1">
    <location>
        <begin position="25"/>
        <end position="364"/>
    </location>
</feature>
<reference evidence="2" key="2">
    <citation type="journal article" date="2021" name="PeerJ">
        <title>Extensive microbial diversity within the chicken gut microbiome revealed by metagenomics and culture.</title>
        <authorList>
            <person name="Gilroy R."/>
            <person name="Ravi A."/>
            <person name="Getino M."/>
            <person name="Pursley I."/>
            <person name="Horton D.L."/>
            <person name="Alikhan N.F."/>
            <person name="Baker D."/>
            <person name="Gharbi K."/>
            <person name="Hall N."/>
            <person name="Watson M."/>
            <person name="Adriaenssens E.M."/>
            <person name="Foster-Nyarko E."/>
            <person name="Jarju S."/>
            <person name="Secka A."/>
            <person name="Antonio M."/>
            <person name="Oren A."/>
            <person name="Chaudhuri R.R."/>
            <person name="La Ragione R."/>
            <person name="Hildebrand F."/>
            <person name="Pallen M.J."/>
        </authorList>
    </citation>
    <scope>NUCLEOTIDE SEQUENCE</scope>
    <source>
        <strain evidence="2">B1-3475</strain>
    </source>
</reference>
<accession>A0A9D9HM21</accession>
<protein>
    <submittedName>
        <fullName evidence="2">DUF1573 domain-containing protein</fullName>
    </submittedName>
</protein>
<dbReference type="Proteomes" id="UP000823617">
    <property type="component" value="Unassembled WGS sequence"/>
</dbReference>
<evidence type="ECO:0000313" key="2">
    <source>
        <dbReference type="EMBL" id="MBO8456344.1"/>
    </source>
</evidence>
<dbReference type="InterPro" id="IPR013783">
    <property type="entry name" value="Ig-like_fold"/>
</dbReference>
<dbReference type="EMBL" id="JADIMK010000084">
    <property type="protein sequence ID" value="MBO8456344.1"/>
    <property type="molecule type" value="Genomic_DNA"/>
</dbReference>
<dbReference type="AlphaFoldDB" id="A0A9D9HM21"/>
<dbReference type="Gene3D" id="2.60.40.10">
    <property type="entry name" value="Immunoglobulins"/>
    <property type="match status" value="2"/>
</dbReference>
<reference evidence="2" key="1">
    <citation type="submission" date="2020-10" db="EMBL/GenBank/DDBJ databases">
        <authorList>
            <person name="Gilroy R."/>
        </authorList>
    </citation>
    <scope>NUCLEOTIDE SEQUENCE</scope>
    <source>
        <strain evidence="2">B1-3475</strain>
    </source>
</reference>
<name>A0A9D9HM21_9BACT</name>
<dbReference type="PANTHER" id="PTHR37833:SF1">
    <property type="entry name" value="SIGNAL PEPTIDE PROTEIN"/>
    <property type="match status" value="1"/>
</dbReference>